<feature type="compositionally biased region" description="Polar residues" evidence="1">
    <location>
        <begin position="86"/>
        <end position="96"/>
    </location>
</feature>
<evidence type="ECO:0000313" key="4">
    <source>
        <dbReference type="Proteomes" id="UP000095767"/>
    </source>
</evidence>
<feature type="transmembrane region" description="Helical" evidence="2">
    <location>
        <begin position="336"/>
        <end position="356"/>
    </location>
</feature>
<feature type="transmembrane region" description="Helical" evidence="2">
    <location>
        <begin position="299"/>
        <end position="324"/>
    </location>
</feature>
<dbReference type="OrthoDB" id="695774at2759"/>
<keyword evidence="2" id="KW-0812">Transmembrane</keyword>
<feature type="transmembrane region" description="Helical" evidence="2">
    <location>
        <begin position="145"/>
        <end position="161"/>
    </location>
</feature>
<keyword evidence="2" id="KW-1133">Transmembrane helix</keyword>
<sequence>MTRADPRGACLWKRLPEGWNMEESKNWNMGRLWSPYVVIFVTKVSDGAPVMVNSGPVKVVRPSQQWPTESGSDNLPPVPVVPPESNHPQPTASTQAADHLLQEHSGSRSDIPLHEDPEANLQPMPDTTDQINELQKRCSNYSQKALIFSTLTFVGCLGSASSSTGNMAFNFSMVALFIAICIDLISASTKLKWGRAFVCLSWSFLLVMLYLLLLSLNKYYGYAIFTVLFPVVTIILQHTLFCGLWQRFSTNDEVVQYLSTNEANQDLDGIFNLSAGIVTCGGFINVIFGHYMVGQNRHMAVTVVGFLFFATIVLGLSLMMITTVRAAYLIRHVRHLTVLLIVLFMGTLIAALIYGIRSSAKDWHA</sequence>
<feature type="region of interest" description="Disordered" evidence="1">
    <location>
        <begin position="61"/>
        <end position="126"/>
    </location>
</feature>
<accession>A0A1E5WDI0</accession>
<organism evidence="3 4">
    <name type="scientific">Dichanthelium oligosanthes</name>
    <dbReference type="NCBI Taxonomy" id="888268"/>
    <lineage>
        <taxon>Eukaryota</taxon>
        <taxon>Viridiplantae</taxon>
        <taxon>Streptophyta</taxon>
        <taxon>Embryophyta</taxon>
        <taxon>Tracheophyta</taxon>
        <taxon>Spermatophyta</taxon>
        <taxon>Magnoliopsida</taxon>
        <taxon>Liliopsida</taxon>
        <taxon>Poales</taxon>
        <taxon>Poaceae</taxon>
        <taxon>PACMAD clade</taxon>
        <taxon>Panicoideae</taxon>
        <taxon>Panicodae</taxon>
        <taxon>Paniceae</taxon>
        <taxon>Dichantheliinae</taxon>
        <taxon>Dichanthelium</taxon>
    </lineage>
</organism>
<evidence type="ECO:0000256" key="1">
    <source>
        <dbReference type="SAM" id="MobiDB-lite"/>
    </source>
</evidence>
<name>A0A1E5WDI0_9POAL</name>
<keyword evidence="2" id="KW-0472">Membrane</keyword>
<feature type="compositionally biased region" description="Basic and acidic residues" evidence="1">
    <location>
        <begin position="100"/>
        <end position="117"/>
    </location>
</feature>
<dbReference type="EMBL" id="LWDX02012602">
    <property type="protein sequence ID" value="OEL35298.1"/>
    <property type="molecule type" value="Genomic_DNA"/>
</dbReference>
<feature type="transmembrane region" description="Helical" evidence="2">
    <location>
        <begin position="270"/>
        <end position="293"/>
    </location>
</feature>
<evidence type="ECO:0000313" key="3">
    <source>
        <dbReference type="EMBL" id="OEL35298.1"/>
    </source>
</evidence>
<evidence type="ECO:0000256" key="2">
    <source>
        <dbReference type="SAM" id="Phobius"/>
    </source>
</evidence>
<protein>
    <submittedName>
        <fullName evidence="3">Uncharacterized protein</fullName>
    </submittedName>
</protein>
<dbReference type="Proteomes" id="UP000095767">
    <property type="component" value="Unassembled WGS sequence"/>
</dbReference>
<feature type="transmembrane region" description="Helical" evidence="2">
    <location>
        <begin position="219"/>
        <end position="241"/>
    </location>
</feature>
<dbReference type="STRING" id="888268.A0A1E5WDI0"/>
<dbReference type="AlphaFoldDB" id="A0A1E5WDI0"/>
<proteinExistence type="predicted"/>
<feature type="transmembrane region" description="Helical" evidence="2">
    <location>
        <begin position="167"/>
        <end position="186"/>
    </location>
</feature>
<keyword evidence="4" id="KW-1185">Reference proteome</keyword>
<comment type="caution">
    <text evidence="3">The sequence shown here is derived from an EMBL/GenBank/DDBJ whole genome shotgun (WGS) entry which is preliminary data.</text>
</comment>
<reference evidence="3 4" key="1">
    <citation type="submission" date="2016-09" db="EMBL/GenBank/DDBJ databases">
        <title>The draft genome of Dichanthelium oligosanthes: A C3 panicoid grass species.</title>
        <authorList>
            <person name="Studer A.J."/>
            <person name="Schnable J.C."/>
            <person name="Brutnell T.P."/>
        </authorList>
    </citation>
    <scope>NUCLEOTIDE SEQUENCE [LARGE SCALE GENOMIC DNA]</scope>
    <source>
        <strain evidence="4">cv. Kellogg 1175</strain>
        <tissue evidence="3">Leaf</tissue>
    </source>
</reference>
<gene>
    <name evidence="3" type="ORF">BAE44_0003680</name>
</gene>
<feature type="compositionally biased region" description="Polar residues" evidence="1">
    <location>
        <begin position="62"/>
        <end position="73"/>
    </location>
</feature>
<feature type="transmembrane region" description="Helical" evidence="2">
    <location>
        <begin position="193"/>
        <end position="213"/>
    </location>
</feature>